<evidence type="ECO:0000313" key="2">
    <source>
        <dbReference type="EMBL" id="CAI4004037.1"/>
    </source>
</evidence>
<keyword evidence="4" id="KW-1185">Reference proteome</keyword>
<protein>
    <submittedName>
        <fullName evidence="2">Uncharacterized protein</fullName>
    </submittedName>
</protein>
<feature type="region of interest" description="Disordered" evidence="1">
    <location>
        <begin position="106"/>
        <end position="127"/>
    </location>
</feature>
<reference evidence="2" key="1">
    <citation type="submission" date="2022-10" db="EMBL/GenBank/DDBJ databases">
        <authorList>
            <person name="Chen Y."/>
            <person name="Dougan E. K."/>
            <person name="Chan C."/>
            <person name="Rhodes N."/>
            <person name="Thang M."/>
        </authorList>
    </citation>
    <scope>NUCLEOTIDE SEQUENCE</scope>
</reference>
<name>A0A9P1D7L7_9DINO</name>
<proteinExistence type="predicted"/>
<evidence type="ECO:0000313" key="3">
    <source>
        <dbReference type="EMBL" id="CAL1157412.1"/>
    </source>
</evidence>
<reference evidence="3" key="2">
    <citation type="submission" date="2024-04" db="EMBL/GenBank/DDBJ databases">
        <authorList>
            <person name="Chen Y."/>
            <person name="Shah S."/>
            <person name="Dougan E. K."/>
            <person name="Thang M."/>
            <person name="Chan C."/>
        </authorList>
    </citation>
    <scope>NUCLEOTIDE SEQUENCE [LARGE SCALE GENOMIC DNA]</scope>
</reference>
<evidence type="ECO:0000256" key="1">
    <source>
        <dbReference type="SAM" id="MobiDB-lite"/>
    </source>
</evidence>
<gene>
    <name evidence="2" type="ORF">C1SCF055_LOCUS29854</name>
</gene>
<dbReference type="AlphaFoldDB" id="A0A9P1D7L7"/>
<comment type="caution">
    <text evidence="2">The sequence shown here is derived from an EMBL/GenBank/DDBJ whole genome shotgun (WGS) entry which is preliminary data.</text>
</comment>
<dbReference type="EMBL" id="CAMXCT030003351">
    <property type="protein sequence ID" value="CAL4791349.1"/>
    <property type="molecule type" value="Genomic_DNA"/>
</dbReference>
<organism evidence="2">
    <name type="scientific">Cladocopium goreaui</name>
    <dbReference type="NCBI Taxonomy" id="2562237"/>
    <lineage>
        <taxon>Eukaryota</taxon>
        <taxon>Sar</taxon>
        <taxon>Alveolata</taxon>
        <taxon>Dinophyceae</taxon>
        <taxon>Suessiales</taxon>
        <taxon>Symbiodiniaceae</taxon>
        <taxon>Cladocopium</taxon>
    </lineage>
</organism>
<dbReference type="EMBL" id="CAMXCT010003351">
    <property type="protein sequence ID" value="CAI4004037.1"/>
    <property type="molecule type" value="Genomic_DNA"/>
</dbReference>
<dbReference type="Proteomes" id="UP001152797">
    <property type="component" value="Unassembled WGS sequence"/>
</dbReference>
<accession>A0A9P1D7L7</accession>
<dbReference type="EMBL" id="CAMXCT020003351">
    <property type="protein sequence ID" value="CAL1157412.1"/>
    <property type="molecule type" value="Genomic_DNA"/>
</dbReference>
<sequence>MSICCFSSQSWSRKKTPVCCFSSRTWDRVAVCRRLATREVVQFITHGYDTYLGSELDRFRERFPMDECAFDYLSKAATEVQTKVLQNFRPKNQDHSFCDKLLQQEAHSNDASKQPPPPCKRTTYPKR</sequence>
<feature type="non-terminal residue" evidence="2">
    <location>
        <position position="1"/>
    </location>
</feature>
<evidence type="ECO:0000313" key="4">
    <source>
        <dbReference type="Proteomes" id="UP001152797"/>
    </source>
</evidence>